<dbReference type="InterPro" id="IPR027417">
    <property type="entry name" value="P-loop_NTPase"/>
</dbReference>
<sequence>MLGVQIEVERTERTIERLEQRYGIIHLKSREREQYLRVFYQLSELMNNGIERDDFLEQVLGMVLSITRAERGIIFLFQRERLLPVAVRGVEEATVKDAETFSHTVLRKVRRRHEPLISADALIDPRFNTASSVILNKIRSLLCVPLIWEDRVIGSIYLDSRVTTHLFTEEDRNLLQSVGHLISATIERSKVFQRWQQERTLSVDDLPIDPATGLFLGRSRVMREVLSLVDKIAPTDCTVLITGEIGTGKGVVARLIHQRSGRKDNKFVPVNCGTLPETLFESELFGHVRGAFTGAVRDKTGIFETANGGTIFLDEITNTTLAIQAKLLQVLEEKIIRRLGDTETRLVDVRLICASNKDLLSEVKAGRFREDLYYRMNVVTITVPPLRERAQDIIPLANYFLRNFASQLNKPVGGFDNEVSEVFKVYSWPGNVRELQNTIERAVIMTQNPVITIQDLGEPFLKLRESIKKPPRNRRSLTREQVIQALAQTNGNITHAANLLSVHRRQIQRLIKRYEIQPRDIETQP</sequence>
<dbReference type="AlphaFoldDB" id="A0A7V3V0J7"/>
<keyword evidence="3" id="KW-0805">Transcription regulation</keyword>
<dbReference type="FunFam" id="3.40.50.300:FF:000006">
    <property type="entry name" value="DNA-binding transcriptional regulator NtrC"/>
    <property type="match status" value="1"/>
</dbReference>
<accession>A0A7V3V0J7</accession>
<dbReference type="SUPFAM" id="SSF46689">
    <property type="entry name" value="Homeodomain-like"/>
    <property type="match status" value="1"/>
</dbReference>
<organism evidence="7">
    <name type="scientific">candidate division WOR-3 bacterium</name>
    <dbReference type="NCBI Taxonomy" id="2052148"/>
    <lineage>
        <taxon>Bacteria</taxon>
        <taxon>Bacteria division WOR-3</taxon>
    </lineage>
</organism>
<dbReference type="Pfam" id="PF01590">
    <property type="entry name" value="GAF"/>
    <property type="match status" value="1"/>
</dbReference>
<dbReference type="PROSITE" id="PS00688">
    <property type="entry name" value="SIGMA54_INTERACT_3"/>
    <property type="match status" value="1"/>
</dbReference>
<dbReference type="Gene3D" id="3.30.450.40">
    <property type="match status" value="1"/>
</dbReference>
<evidence type="ECO:0000256" key="4">
    <source>
        <dbReference type="ARBA" id="ARBA00023125"/>
    </source>
</evidence>
<dbReference type="Pfam" id="PF02954">
    <property type="entry name" value="HTH_8"/>
    <property type="match status" value="1"/>
</dbReference>
<dbReference type="SMART" id="SM00065">
    <property type="entry name" value="GAF"/>
    <property type="match status" value="1"/>
</dbReference>
<dbReference type="Pfam" id="PF25601">
    <property type="entry name" value="AAA_lid_14"/>
    <property type="match status" value="1"/>
</dbReference>
<dbReference type="PANTHER" id="PTHR32071">
    <property type="entry name" value="TRANSCRIPTIONAL REGULATORY PROTEIN"/>
    <property type="match status" value="1"/>
</dbReference>
<comment type="caution">
    <text evidence="7">The sequence shown here is derived from an EMBL/GenBank/DDBJ whole genome shotgun (WGS) entry which is preliminary data.</text>
</comment>
<name>A0A7V3V0J7_UNCW3</name>
<dbReference type="GO" id="GO:0043565">
    <property type="term" value="F:sequence-specific DNA binding"/>
    <property type="evidence" value="ECO:0007669"/>
    <property type="project" value="InterPro"/>
</dbReference>
<evidence type="ECO:0000256" key="5">
    <source>
        <dbReference type="ARBA" id="ARBA00023163"/>
    </source>
</evidence>
<dbReference type="CDD" id="cd00009">
    <property type="entry name" value="AAA"/>
    <property type="match status" value="1"/>
</dbReference>
<evidence type="ECO:0000313" key="7">
    <source>
        <dbReference type="EMBL" id="HGD13786.1"/>
    </source>
</evidence>
<evidence type="ECO:0000256" key="3">
    <source>
        <dbReference type="ARBA" id="ARBA00023015"/>
    </source>
</evidence>
<evidence type="ECO:0000256" key="2">
    <source>
        <dbReference type="ARBA" id="ARBA00022840"/>
    </source>
</evidence>
<dbReference type="InterPro" id="IPR002197">
    <property type="entry name" value="HTH_Fis"/>
</dbReference>
<dbReference type="InterPro" id="IPR009057">
    <property type="entry name" value="Homeodomain-like_sf"/>
</dbReference>
<dbReference type="InterPro" id="IPR025944">
    <property type="entry name" value="Sigma_54_int_dom_CS"/>
</dbReference>
<dbReference type="InterPro" id="IPR003018">
    <property type="entry name" value="GAF"/>
</dbReference>
<gene>
    <name evidence="7" type="ORF">ENX16_06910</name>
</gene>
<keyword evidence="4" id="KW-0238">DNA-binding</keyword>
<dbReference type="InterPro" id="IPR025943">
    <property type="entry name" value="Sigma_54_int_dom_ATP-bd_2"/>
</dbReference>
<keyword evidence="1" id="KW-0547">Nucleotide-binding</keyword>
<dbReference type="SUPFAM" id="SSF55781">
    <property type="entry name" value="GAF domain-like"/>
    <property type="match status" value="1"/>
</dbReference>
<dbReference type="GO" id="GO:0005524">
    <property type="term" value="F:ATP binding"/>
    <property type="evidence" value="ECO:0007669"/>
    <property type="project" value="UniProtKB-KW"/>
</dbReference>
<dbReference type="EMBL" id="DTMZ01000176">
    <property type="protein sequence ID" value="HGD13786.1"/>
    <property type="molecule type" value="Genomic_DNA"/>
</dbReference>
<dbReference type="Gene3D" id="3.40.50.300">
    <property type="entry name" value="P-loop containing nucleotide triphosphate hydrolases"/>
    <property type="match status" value="1"/>
</dbReference>
<keyword evidence="2" id="KW-0067">ATP-binding</keyword>
<dbReference type="InterPro" id="IPR002078">
    <property type="entry name" value="Sigma_54_int"/>
</dbReference>
<dbReference type="PANTHER" id="PTHR32071:SF81">
    <property type="entry name" value="PROPIONATE CATABOLISM OPERON REGULATORY PROTEIN"/>
    <property type="match status" value="1"/>
</dbReference>
<dbReference type="Gene3D" id="1.10.10.60">
    <property type="entry name" value="Homeodomain-like"/>
    <property type="match status" value="1"/>
</dbReference>
<evidence type="ECO:0000259" key="6">
    <source>
        <dbReference type="PROSITE" id="PS50045"/>
    </source>
</evidence>
<reference evidence="7" key="1">
    <citation type="journal article" date="2020" name="mSystems">
        <title>Genome- and Community-Level Interaction Insights into Carbon Utilization and Element Cycling Functions of Hydrothermarchaeota in Hydrothermal Sediment.</title>
        <authorList>
            <person name="Zhou Z."/>
            <person name="Liu Y."/>
            <person name="Xu W."/>
            <person name="Pan J."/>
            <person name="Luo Z.H."/>
            <person name="Li M."/>
        </authorList>
    </citation>
    <scope>NUCLEOTIDE SEQUENCE [LARGE SCALE GENOMIC DNA]</scope>
    <source>
        <strain evidence="7">SpSt-914</strain>
    </source>
</reference>
<dbReference type="Pfam" id="PF00158">
    <property type="entry name" value="Sigma54_activat"/>
    <property type="match status" value="1"/>
</dbReference>
<dbReference type="SUPFAM" id="SSF52540">
    <property type="entry name" value="P-loop containing nucleoside triphosphate hydrolases"/>
    <property type="match status" value="1"/>
</dbReference>
<keyword evidence="5" id="KW-0804">Transcription</keyword>
<dbReference type="GO" id="GO:0006355">
    <property type="term" value="P:regulation of DNA-templated transcription"/>
    <property type="evidence" value="ECO:0007669"/>
    <property type="project" value="InterPro"/>
</dbReference>
<dbReference type="InterPro" id="IPR003593">
    <property type="entry name" value="AAA+_ATPase"/>
</dbReference>
<protein>
    <submittedName>
        <fullName evidence="7">GAF domain-containing protein</fullName>
    </submittedName>
</protein>
<evidence type="ECO:0000256" key="1">
    <source>
        <dbReference type="ARBA" id="ARBA00022741"/>
    </source>
</evidence>
<dbReference type="InterPro" id="IPR058031">
    <property type="entry name" value="AAA_lid_NorR"/>
</dbReference>
<dbReference type="PROSITE" id="PS50045">
    <property type="entry name" value="SIGMA54_INTERACT_4"/>
    <property type="match status" value="1"/>
</dbReference>
<dbReference type="PRINTS" id="PR01590">
    <property type="entry name" value="HTHFIS"/>
</dbReference>
<dbReference type="Gene3D" id="1.10.8.60">
    <property type="match status" value="1"/>
</dbReference>
<dbReference type="PROSITE" id="PS00676">
    <property type="entry name" value="SIGMA54_INTERACT_2"/>
    <property type="match status" value="1"/>
</dbReference>
<dbReference type="SMART" id="SM00382">
    <property type="entry name" value="AAA"/>
    <property type="match status" value="1"/>
</dbReference>
<feature type="domain" description="Sigma-54 factor interaction" evidence="6">
    <location>
        <begin position="215"/>
        <end position="444"/>
    </location>
</feature>
<proteinExistence type="predicted"/>
<dbReference type="InterPro" id="IPR029016">
    <property type="entry name" value="GAF-like_dom_sf"/>
</dbReference>